<dbReference type="InterPro" id="IPR013083">
    <property type="entry name" value="Znf_RING/FYVE/PHD"/>
</dbReference>
<protein>
    <recommendedName>
        <fullName evidence="4">RING-type domain-containing protein</fullName>
    </recommendedName>
</protein>
<dbReference type="PROSITE" id="PS50089">
    <property type="entry name" value="ZF_RING_2"/>
    <property type="match status" value="1"/>
</dbReference>
<feature type="domain" description="RING-type" evidence="4">
    <location>
        <begin position="80"/>
        <end position="124"/>
    </location>
</feature>
<evidence type="ECO:0000256" key="3">
    <source>
        <dbReference type="PROSITE-ProRule" id="PRU00175"/>
    </source>
</evidence>
<dbReference type="GO" id="GO:0008270">
    <property type="term" value="F:zinc ion binding"/>
    <property type="evidence" value="ECO:0007669"/>
    <property type="project" value="UniProtKB-KW"/>
</dbReference>
<dbReference type="Gene3D" id="3.30.40.10">
    <property type="entry name" value="Zinc/RING finger domain, C3HC4 (zinc finger)"/>
    <property type="match status" value="1"/>
</dbReference>
<proteinExistence type="predicted"/>
<comment type="caution">
    <text evidence="5">The sequence shown here is derived from an EMBL/GenBank/DDBJ whole genome shotgun (WGS) entry which is preliminary data.</text>
</comment>
<dbReference type="AlphaFoldDB" id="A0A6A5GVS6"/>
<dbReference type="InterPro" id="IPR001841">
    <property type="entry name" value="Znf_RING"/>
</dbReference>
<organism evidence="5 6">
    <name type="scientific">Caenorhabditis remanei</name>
    <name type="common">Caenorhabditis vulgaris</name>
    <dbReference type="NCBI Taxonomy" id="31234"/>
    <lineage>
        <taxon>Eukaryota</taxon>
        <taxon>Metazoa</taxon>
        <taxon>Ecdysozoa</taxon>
        <taxon>Nematoda</taxon>
        <taxon>Chromadorea</taxon>
        <taxon>Rhabditida</taxon>
        <taxon>Rhabditina</taxon>
        <taxon>Rhabditomorpha</taxon>
        <taxon>Rhabditoidea</taxon>
        <taxon>Rhabditidae</taxon>
        <taxon>Peloderinae</taxon>
        <taxon>Caenorhabditis</taxon>
    </lineage>
</organism>
<dbReference type="Proteomes" id="UP000483820">
    <property type="component" value="Chromosome IV"/>
</dbReference>
<gene>
    <name evidence="5" type="ORF">GCK72_015721</name>
</gene>
<dbReference type="KEGG" id="crq:GCK72_015721"/>
<dbReference type="SUPFAM" id="SSF57850">
    <property type="entry name" value="RING/U-box"/>
    <property type="match status" value="1"/>
</dbReference>
<dbReference type="CTD" id="78776148"/>
<keyword evidence="1 3" id="KW-0863">Zinc-finger</keyword>
<reference evidence="5 6" key="1">
    <citation type="submission" date="2019-12" db="EMBL/GenBank/DDBJ databases">
        <title>Chromosome-level assembly of the Caenorhabditis remanei genome.</title>
        <authorList>
            <person name="Teterina A.A."/>
            <person name="Willis J.H."/>
            <person name="Phillips P.C."/>
        </authorList>
    </citation>
    <scope>NUCLEOTIDE SEQUENCE [LARGE SCALE GENOMIC DNA]</scope>
    <source>
        <strain evidence="5 6">PX506</strain>
        <tissue evidence="5">Whole organism</tissue>
    </source>
</reference>
<evidence type="ECO:0000313" key="5">
    <source>
        <dbReference type="EMBL" id="KAF1759257.1"/>
    </source>
</evidence>
<dbReference type="EMBL" id="WUAV01000004">
    <property type="protein sequence ID" value="KAF1759257.1"/>
    <property type="molecule type" value="Genomic_DNA"/>
</dbReference>
<keyword evidence="1 3" id="KW-0479">Metal-binding</keyword>
<evidence type="ECO:0000313" key="6">
    <source>
        <dbReference type="Proteomes" id="UP000483820"/>
    </source>
</evidence>
<name>A0A6A5GVS6_CAERE</name>
<sequence length="146" mass="16642">MTIECHVELYEVDKIGIRKPRTVIENKTEIGFRDQESLLAVEEKELQTAIALSNKEFEQAMAKQQKKAKEEQKKKETFSCTICLLEYGEEGDRTPRVLDCGHTLCLGCCKQIVQSNQIQCPFCRVDTQLTGRTISNLPKNYLALSL</sequence>
<dbReference type="Pfam" id="PF13639">
    <property type="entry name" value="zf-RING_2"/>
    <property type="match status" value="1"/>
</dbReference>
<dbReference type="GeneID" id="78776148"/>
<dbReference type="PANTHER" id="PTHR47156">
    <property type="entry name" value="PROTEIN CBG20824"/>
    <property type="match status" value="1"/>
</dbReference>
<dbReference type="RefSeq" id="XP_053585858.1">
    <property type="nucleotide sequence ID" value="XM_053731086.1"/>
</dbReference>
<dbReference type="InterPro" id="IPR052667">
    <property type="entry name" value="E3_ubiquitin-ligase_RING"/>
</dbReference>
<dbReference type="PANTHER" id="PTHR47156:SF10">
    <property type="entry name" value="E3 UBIQUITIN-PROTEIN LIGASE TRIM-21-RELATED"/>
    <property type="match status" value="1"/>
</dbReference>
<dbReference type="SMART" id="SM00184">
    <property type="entry name" value="RING"/>
    <property type="match status" value="1"/>
</dbReference>
<evidence type="ECO:0000259" key="4">
    <source>
        <dbReference type="PROSITE" id="PS50089"/>
    </source>
</evidence>
<evidence type="ECO:0000256" key="1">
    <source>
        <dbReference type="ARBA" id="ARBA00022771"/>
    </source>
</evidence>
<accession>A0A6A5GVS6</accession>
<evidence type="ECO:0000256" key="2">
    <source>
        <dbReference type="ARBA" id="ARBA00022833"/>
    </source>
</evidence>
<keyword evidence="2" id="KW-0862">Zinc</keyword>